<sequence>MPQSYTQTGCQGPRGSKVQIWICASRLHLAGSPQPDLSVLPSLFWTLCFLFESYWCCSTLDEPCVFSAQAFITGFIVQTENVLWLAGVSVE</sequence>
<name>A0ACC2HMI6_DALPE</name>
<gene>
    <name evidence="1" type="ORF">DPEC_G00012100</name>
</gene>
<accession>A0ACC2HMI6</accession>
<dbReference type="EMBL" id="CM055728">
    <property type="protein sequence ID" value="KAJ8016895.1"/>
    <property type="molecule type" value="Genomic_DNA"/>
</dbReference>
<keyword evidence="2" id="KW-1185">Reference proteome</keyword>
<organism evidence="1 2">
    <name type="scientific">Dallia pectoralis</name>
    <name type="common">Alaska blackfish</name>
    <dbReference type="NCBI Taxonomy" id="75939"/>
    <lineage>
        <taxon>Eukaryota</taxon>
        <taxon>Metazoa</taxon>
        <taxon>Chordata</taxon>
        <taxon>Craniata</taxon>
        <taxon>Vertebrata</taxon>
        <taxon>Euteleostomi</taxon>
        <taxon>Actinopterygii</taxon>
        <taxon>Neopterygii</taxon>
        <taxon>Teleostei</taxon>
        <taxon>Protacanthopterygii</taxon>
        <taxon>Esociformes</taxon>
        <taxon>Umbridae</taxon>
        <taxon>Dallia</taxon>
    </lineage>
</organism>
<comment type="caution">
    <text evidence="1">The sequence shown here is derived from an EMBL/GenBank/DDBJ whole genome shotgun (WGS) entry which is preliminary data.</text>
</comment>
<dbReference type="Proteomes" id="UP001157502">
    <property type="component" value="Chromosome 1"/>
</dbReference>
<protein>
    <submittedName>
        <fullName evidence="1">Uncharacterized protein</fullName>
    </submittedName>
</protein>
<evidence type="ECO:0000313" key="2">
    <source>
        <dbReference type="Proteomes" id="UP001157502"/>
    </source>
</evidence>
<evidence type="ECO:0000313" key="1">
    <source>
        <dbReference type="EMBL" id="KAJ8016895.1"/>
    </source>
</evidence>
<reference evidence="1" key="1">
    <citation type="submission" date="2021-05" db="EMBL/GenBank/DDBJ databases">
        <authorList>
            <person name="Pan Q."/>
            <person name="Jouanno E."/>
            <person name="Zahm M."/>
            <person name="Klopp C."/>
            <person name="Cabau C."/>
            <person name="Louis A."/>
            <person name="Berthelot C."/>
            <person name="Parey E."/>
            <person name="Roest Crollius H."/>
            <person name="Montfort J."/>
            <person name="Robinson-Rechavi M."/>
            <person name="Bouchez O."/>
            <person name="Lampietro C."/>
            <person name="Lopez Roques C."/>
            <person name="Donnadieu C."/>
            <person name="Postlethwait J."/>
            <person name="Bobe J."/>
            <person name="Dillon D."/>
            <person name="Chandos A."/>
            <person name="von Hippel F."/>
            <person name="Guiguen Y."/>
        </authorList>
    </citation>
    <scope>NUCLEOTIDE SEQUENCE</scope>
    <source>
        <strain evidence="1">YG-Jan2019</strain>
    </source>
</reference>
<proteinExistence type="predicted"/>